<dbReference type="InterPro" id="IPR043130">
    <property type="entry name" value="CDP-OH_PTrfase_TM_dom"/>
</dbReference>
<comment type="subcellular location">
    <subcellularLocation>
        <location evidence="1 17">Cell membrane</location>
        <topology evidence="1 17">Multi-pass membrane protein</topology>
    </subcellularLocation>
</comment>
<comment type="function">
    <text evidence="17">Catalyzes the conjugation of the 1'-hydroxyl group of D-myo-inositol-3-phosphate (also named L-myo-inositol-1-phosphate) with a lipid tail of cytidine diphosphate diacylglycerol (CDP-DAG), forming phosphatidylinositol phosphate (PIP) and CMP. PIP is a precursor of phosphatidylinositol (PI) which is an essential lipid required for cell wall formation.</text>
</comment>
<dbReference type="HAMAP" id="MF_02241">
    <property type="entry name" value="PIP_synthase"/>
    <property type="match status" value="1"/>
</dbReference>
<dbReference type="EC" id="2.7.8.-" evidence="17"/>
<dbReference type="Proteomes" id="UP001200537">
    <property type="component" value="Unassembled WGS sequence"/>
</dbReference>
<feature type="binding site" evidence="17">
    <location>
        <position position="87"/>
    </location>
    <ligand>
        <name>Mg(2+)</name>
        <dbReference type="ChEBI" id="CHEBI:18420"/>
        <label>2</label>
    </ligand>
</feature>
<keyword evidence="6 17" id="KW-1003">Cell membrane</keyword>
<organism evidence="19 20">
    <name type="scientific">Varibaculum cambriense</name>
    <dbReference type="NCBI Taxonomy" id="184870"/>
    <lineage>
        <taxon>Bacteria</taxon>
        <taxon>Bacillati</taxon>
        <taxon>Actinomycetota</taxon>
        <taxon>Actinomycetes</taxon>
        <taxon>Actinomycetales</taxon>
        <taxon>Actinomycetaceae</taxon>
        <taxon>Varibaculum</taxon>
    </lineage>
</organism>
<evidence type="ECO:0000256" key="3">
    <source>
        <dbReference type="ARBA" id="ARBA00005189"/>
    </source>
</evidence>
<comment type="catalytic activity">
    <reaction evidence="13 17">
        <text>1,2-di-(9Z-octadecenoyl)-sn-glycero-3-cytidine-5'-diphosphate + 1D-myo-inositol 3-phosphate = 1,2-di-(9Z-octadecenoyl)-sn-glycero-3-phospho-(1D-myo-inositol-3-phosphate) + CMP + H(+)</text>
        <dbReference type="Rhea" id="RHEA:61216"/>
        <dbReference type="ChEBI" id="CHEBI:15378"/>
        <dbReference type="ChEBI" id="CHEBI:58401"/>
        <dbReference type="ChEBI" id="CHEBI:60377"/>
        <dbReference type="ChEBI" id="CHEBI:85356"/>
        <dbReference type="ChEBI" id="CHEBI:144472"/>
    </reaction>
</comment>
<dbReference type="GO" id="GO:0005886">
    <property type="term" value="C:plasma membrane"/>
    <property type="evidence" value="ECO:0007669"/>
    <property type="project" value="UniProtKB-SubCell"/>
</dbReference>
<dbReference type="InterPro" id="IPR048254">
    <property type="entry name" value="CDP_ALCOHOL_P_TRANSF_CS"/>
</dbReference>
<reference evidence="19" key="1">
    <citation type="submission" date="2022-01" db="EMBL/GenBank/DDBJ databases">
        <title>Collection of gut derived symbiotic bacterial strains cultured from healthy donors.</title>
        <authorList>
            <person name="Lin H."/>
            <person name="Kohout C."/>
            <person name="Waligurski E."/>
            <person name="Pamer E.G."/>
        </authorList>
    </citation>
    <scope>NUCLEOTIDE SEQUENCE</scope>
    <source>
        <strain evidence="19">DFI.7.46</strain>
    </source>
</reference>
<feature type="binding site" evidence="17">
    <location>
        <position position="69"/>
    </location>
    <ligand>
        <name>Mg(2+)</name>
        <dbReference type="ChEBI" id="CHEBI:18420"/>
        <label>1</label>
    </ligand>
</feature>
<keyword evidence="10 17" id="KW-0460">Magnesium</keyword>
<evidence type="ECO:0000256" key="1">
    <source>
        <dbReference type="ARBA" id="ARBA00004651"/>
    </source>
</evidence>
<feature type="transmembrane region" description="Helical" evidence="17">
    <location>
        <begin position="180"/>
        <end position="198"/>
    </location>
</feature>
<proteinExistence type="inferred from homology"/>
<comment type="caution">
    <text evidence="17">Lacks conserved residue(s) required for the propagation of feature annotation.</text>
</comment>
<evidence type="ECO:0000256" key="9">
    <source>
        <dbReference type="ARBA" id="ARBA00022723"/>
    </source>
</evidence>
<evidence type="ECO:0000256" key="5">
    <source>
        <dbReference type="ARBA" id="ARBA00011738"/>
    </source>
</evidence>
<evidence type="ECO:0000256" key="16">
    <source>
        <dbReference type="ARBA" id="ARBA00048865"/>
    </source>
</evidence>
<feature type="transmembrane region" description="Helical" evidence="17">
    <location>
        <begin position="117"/>
        <end position="136"/>
    </location>
</feature>
<evidence type="ECO:0000256" key="13">
    <source>
        <dbReference type="ARBA" id="ARBA00023935"/>
    </source>
</evidence>
<comment type="subunit">
    <text evidence="5 17">Homodimer.</text>
</comment>
<comment type="pathway">
    <text evidence="3">Lipid metabolism.</text>
</comment>
<evidence type="ECO:0000256" key="17">
    <source>
        <dbReference type="HAMAP-Rule" id="MF_02241"/>
    </source>
</evidence>
<evidence type="ECO:0000313" key="20">
    <source>
        <dbReference type="Proteomes" id="UP001200537"/>
    </source>
</evidence>
<feature type="binding site" evidence="17">
    <location>
        <position position="87"/>
    </location>
    <ligand>
        <name>Mg(2+)</name>
        <dbReference type="ChEBI" id="CHEBI:18420"/>
        <label>1</label>
    </ligand>
</feature>
<feature type="transmembrane region" description="Helical" evidence="17">
    <location>
        <begin position="93"/>
        <end position="111"/>
    </location>
</feature>
<feature type="binding site" evidence="17">
    <location>
        <position position="80"/>
    </location>
    <ligand>
        <name>a CDP-1,2-diacyl-sn-glycerol</name>
        <dbReference type="ChEBI" id="CHEBI:58332"/>
    </ligand>
</feature>
<keyword evidence="12 17" id="KW-0472">Membrane</keyword>
<evidence type="ECO:0000256" key="10">
    <source>
        <dbReference type="ARBA" id="ARBA00022842"/>
    </source>
</evidence>
<keyword evidence="17" id="KW-0443">Lipid metabolism</keyword>
<evidence type="ECO:0000256" key="18">
    <source>
        <dbReference type="RuleBase" id="RU003750"/>
    </source>
</evidence>
<evidence type="ECO:0000256" key="12">
    <source>
        <dbReference type="ARBA" id="ARBA00023136"/>
    </source>
</evidence>
<evidence type="ECO:0000256" key="4">
    <source>
        <dbReference type="ARBA" id="ARBA00010441"/>
    </source>
</evidence>
<keyword evidence="17" id="KW-0594">Phospholipid biosynthesis</keyword>
<keyword evidence="17" id="KW-1208">Phospholipid metabolism</keyword>
<evidence type="ECO:0000313" key="19">
    <source>
        <dbReference type="EMBL" id="MCG4618116.1"/>
    </source>
</evidence>
<comment type="pathway">
    <text evidence="2 17">Phospholipid metabolism; phosphatidylinositol phosphate biosynthesis.</text>
</comment>
<evidence type="ECO:0000256" key="6">
    <source>
        <dbReference type="ARBA" id="ARBA00022475"/>
    </source>
</evidence>
<feature type="binding site" evidence="17">
    <location>
        <begin position="29"/>
        <end position="32"/>
    </location>
    <ligand>
        <name>a CDP-1,2-diacyl-sn-glycerol</name>
        <dbReference type="ChEBI" id="CHEBI:58332"/>
    </ligand>
</feature>
<dbReference type="GO" id="GO:0000287">
    <property type="term" value="F:magnesium ion binding"/>
    <property type="evidence" value="ECO:0007669"/>
    <property type="project" value="UniProtKB-UniRule"/>
</dbReference>
<dbReference type="GO" id="GO:0008654">
    <property type="term" value="P:phospholipid biosynthetic process"/>
    <property type="evidence" value="ECO:0007669"/>
    <property type="project" value="UniProtKB-UniRule"/>
</dbReference>
<dbReference type="AlphaFoldDB" id="A0AAJ1BCE8"/>
<dbReference type="InterPro" id="IPR000462">
    <property type="entry name" value="CDP-OH_P_trans"/>
</dbReference>
<comment type="cofactor">
    <cofactor evidence="17">
        <name>Mg(2+)</name>
        <dbReference type="ChEBI" id="CHEBI:18420"/>
    </cofactor>
    <text evidence="17">Contains a di-nuclear catalytic Mg(2+) center.</text>
</comment>
<evidence type="ECO:0000256" key="14">
    <source>
        <dbReference type="ARBA" id="ARBA00024082"/>
    </source>
</evidence>
<dbReference type="GO" id="GO:0016780">
    <property type="term" value="F:phosphotransferase activity, for other substituted phosphate groups"/>
    <property type="evidence" value="ECO:0007669"/>
    <property type="project" value="UniProtKB-UniRule"/>
</dbReference>
<evidence type="ECO:0000256" key="7">
    <source>
        <dbReference type="ARBA" id="ARBA00022679"/>
    </source>
</evidence>
<protein>
    <recommendedName>
        <fullName evidence="14 17">Phosphatidylinositol phosphate synthase</fullName>
        <shortName evidence="17">PIP synthase</shortName>
        <ecNumber evidence="17">2.7.8.-</ecNumber>
    </recommendedName>
    <alternativeName>
        <fullName evidence="15 17">CDP-diacylglycerol--D-myo-inositol-3-phosphate 3-phosphatidyltransferase</fullName>
    </alternativeName>
</protein>
<feature type="binding site" evidence="17">
    <location>
        <position position="74"/>
    </location>
    <ligand>
        <name>a CDP-1,2-diacyl-sn-glycerol</name>
        <dbReference type="ChEBI" id="CHEBI:58332"/>
    </ligand>
</feature>
<feature type="active site" description="Proton acceptor" evidence="17">
    <location>
        <position position="91"/>
    </location>
</feature>
<comment type="similarity">
    <text evidence="4 17 18">Belongs to the CDP-alcohol phosphatidyltransferase class-I family.</text>
</comment>
<accession>A0AAJ1BCE8</accession>
<comment type="catalytic activity">
    <reaction evidence="16 17">
        <text>a CDP-1,2-diacyl-sn-glycerol + 1D-myo-inositol 3-phosphate = a 1,2-diacyl-sn-glycero-3-phospho-(1D-myo-inositol-3-phosphate) + CMP + H(+)</text>
        <dbReference type="Rhea" id="RHEA:60504"/>
        <dbReference type="ChEBI" id="CHEBI:15378"/>
        <dbReference type="ChEBI" id="CHEBI:58088"/>
        <dbReference type="ChEBI" id="CHEBI:58332"/>
        <dbReference type="ChEBI" id="CHEBI:58401"/>
        <dbReference type="ChEBI" id="CHEBI:60377"/>
    </reaction>
</comment>
<gene>
    <name evidence="19" type="ORF">L0M99_06375</name>
</gene>
<dbReference type="Gene3D" id="1.20.120.1760">
    <property type="match status" value="1"/>
</dbReference>
<dbReference type="InterPro" id="IPR044268">
    <property type="entry name" value="PIP_synthase_PgsA1"/>
</dbReference>
<feature type="transmembrane region" description="Helical" evidence="17">
    <location>
        <begin position="50"/>
        <end position="72"/>
    </location>
</feature>
<feature type="transmembrane region" description="Helical" evidence="17">
    <location>
        <begin position="20"/>
        <end position="44"/>
    </location>
</feature>
<dbReference type="EMBL" id="JAKNHJ010000011">
    <property type="protein sequence ID" value="MCG4618116.1"/>
    <property type="molecule type" value="Genomic_DNA"/>
</dbReference>
<evidence type="ECO:0000256" key="11">
    <source>
        <dbReference type="ARBA" id="ARBA00022989"/>
    </source>
</evidence>
<keyword evidence="17" id="KW-0444">Lipid biosynthesis</keyword>
<sequence>MLGNHGRGLARAIFTSPAKLLAKVGVTPNMVTVVGTVINMGLAIGLLARGYLALGGILIGITAFADSLDGVLARLTKQTSEFGAFLDSSLDRLADGAIFGSLLYWAISGMAPGGIRTGTIIAGICALVGAGTVPYVRARGESVGVVAKVGIGERTDRLVVALVGAGITDLGAPLVCFPVALSWVAIASFITVGQRIFYVRKHLK</sequence>
<evidence type="ECO:0000256" key="15">
    <source>
        <dbReference type="ARBA" id="ARBA00033137"/>
    </source>
</evidence>
<feature type="binding site" evidence="17">
    <location>
        <position position="91"/>
    </location>
    <ligand>
        <name>Mg(2+)</name>
        <dbReference type="ChEBI" id="CHEBI:18420"/>
        <label>2</label>
    </ligand>
</feature>
<keyword evidence="9 17" id="KW-0479">Metal-binding</keyword>
<evidence type="ECO:0000256" key="2">
    <source>
        <dbReference type="ARBA" id="ARBA00004805"/>
    </source>
</evidence>
<keyword evidence="8 17" id="KW-0812">Transmembrane</keyword>
<keyword evidence="7 17" id="KW-0808">Transferase</keyword>
<evidence type="ECO:0000256" key="8">
    <source>
        <dbReference type="ARBA" id="ARBA00022692"/>
    </source>
</evidence>
<name>A0AAJ1BCE8_9ACTO</name>
<dbReference type="PROSITE" id="PS00379">
    <property type="entry name" value="CDP_ALCOHOL_P_TRANSF"/>
    <property type="match status" value="1"/>
</dbReference>
<dbReference type="Pfam" id="PF01066">
    <property type="entry name" value="CDP-OH_P_transf"/>
    <property type="match status" value="1"/>
</dbReference>
<dbReference type="RefSeq" id="WP_238128111.1">
    <property type="nucleotide sequence ID" value="NZ_JAKNHJ010000011.1"/>
</dbReference>
<feature type="binding site" evidence="17">
    <location>
        <position position="66"/>
    </location>
    <ligand>
        <name>Mg(2+)</name>
        <dbReference type="ChEBI" id="CHEBI:18420"/>
        <label>1</label>
    </ligand>
</feature>
<feature type="binding site" evidence="17">
    <location>
        <position position="70"/>
    </location>
    <ligand>
        <name>a CDP-1,2-diacyl-sn-glycerol</name>
        <dbReference type="ChEBI" id="CHEBI:58332"/>
    </ligand>
</feature>
<keyword evidence="11 17" id="KW-1133">Transmembrane helix</keyword>
<comment type="caution">
    <text evidence="19">The sequence shown here is derived from an EMBL/GenBank/DDBJ whole genome shotgun (WGS) entry which is preliminary data.</text>
</comment>
<dbReference type="NCBIfam" id="NF045883">
    <property type="entry name" value="PIPSynth"/>
    <property type="match status" value="1"/>
</dbReference>
<feature type="binding site" evidence="17">
    <location>
        <position position="66"/>
    </location>
    <ligand>
        <name>Mg(2+)</name>
        <dbReference type="ChEBI" id="CHEBI:18420"/>
        <label>2</label>
    </ligand>
</feature>